<dbReference type="GO" id="GO:0004326">
    <property type="term" value="F:tetrahydrofolylpolyglutamate synthase activity"/>
    <property type="evidence" value="ECO:0007669"/>
    <property type="project" value="UniProtKB-EC"/>
</dbReference>
<keyword evidence="7 17" id="KW-0554">One-carbon metabolism</keyword>
<comment type="caution">
    <text evidence="20">The sequence shown here is derived from an EMBL/GenBank/DDBJ whole genome shotgun (WGS) entry which is preliminary data.</text>
</comment>
<dbReference type="EMBL" id="JAPTSV010000014">
    <property type="protein sequence ID" value="KAJ1520623.1"/>
    <property type="molecule type" value="Genomic_DNA"/>
</dbReference>
<evidence type="ECO:0000313" key="20">
    <source>
        <dbReference type="EMBL" id="KAJ1520623.1"/>
    </source>
</evidence>
<dbReference type="GO" id="GO:0005743">
    <property type="term" value="C:mitochondrial inner membrane"/>
    <property type="evidence" value="ECO:0007669"/>
    <property type="project" value="UniProtKB-SubCell"/>
</dbReference>
<comment type="cofactor">
    <cofactor evidence="17">
        <name>a monovalent cation</name>
        <dbReference type="ChEBI" id="CHEBI:60242"/>
    </cofactor>
    <text evidence="17">A monovalent cation.</text>
</comment>
<feature type="binding site" evidence="19">
    <location>
        <position position="154"/>
    </location>
    <ligand>
        <name>Mg(2+)</name>
        <dbReference type="ChEBI" id="CHEBI:18420"/>
        <label>1</label>
    </ligand>
</feature>
<evidence type="ECO:0000256" key="6">
    <source>
        <dbReference type="ARBA" id="ARBA00022490"/>
    </source>
</evidence>
<feature type="binding site" evidence="19">
    <location>
        <position position="251"/>
    </location>
    <ligand>
        <name>Mg(2+)</name>
        <dbReference type="ChEBI" id="CHEBI:18420"/>
        <label>1</label>
    </ligand>
</feature>
<keyword evidence="10 18" id="KW-0547">Nucleotide-binding</keyword>
<keyword evidence="9 19" id="KW-0479">Metal-binding</keyword>
<evidence type="ECO:0000256" key="2">
    <source>
        <dbReference type="ARBA" id="ARBA00004305"/>
    </source>
</evidence>
<dbReference type="InterPro" id="IPR018109">
    <property type="entry name" value="Folylpolyglutamate_synth_CS"/>
</dbReference>
<dbReference type="PROSITE" id="PS01011">
    <property type="entry name" value="FOLYLPOLYGLU_SYNT_1"/>
    <property type="match status" value="1"/>
</dbReference>
<dbReference type="PANTHER" id="PTHR11136:SF5">
    <property type="entry name" value="FOLYLPOLYGLUTAMATE SYNTHASE, MITOCHONDRIAL"/>
    <property type="match status" value="1"/>
</dbReference>
<dbReference type="AlphaFoldDB" id="A0AAV7X6Z7"/>
<evidence type="ECO:0000256" key="5">
    <source>
        <dbReference type="ARBA" id="ARBA00008276"/>
    </source>
</evidence>
<dbReference type="GO" id="GO:0046872">
    <property type="term" value="F:metal ion binding"/>
    <property type="evidence" value="ECO:0007669"/>
    <property type="project" value="UniProtKB-KW"/>
</dbReference>
<keyword evidence="12 18" id="KW-0067">ATP-binding</keyword>
<dbReference type="Proteomes" id="UP001075354">
    <property type="component" value="Chromosome 14"/>
</dbReference>
<evidence type="ECO:0000313" key="21">
    <source>
        <dbReference type="Proteomes" id="UP001075354"/>
    </source>
</evidence>
<reference evidence="20" key="1">
    <citation type="submission" date="2022-12" db="EMBL/GenBank/DDBJ databases">
        <title>Chromosome-level genome assembly of the bean flower thrips Megalurothrips usitatus.</title>
        <authorList>
            <person name="Ma L."/>
            <person name="Liu Q."/>
            <person name="Li H."/>
            <person name="Cai W."/>
        </authorList>
    </citation>
    <scope>NUCLEOTIDE SEQUENCE</scope>
    <source>
        <strain evidence="20">Cailab_2022a</strain>
    </source>
</reference>
<keyword evidence="6" id="KW-0963">Cytoplasm</keyword>
<dbReference type="GO" id="GO:0005759">
    <property type="term" value="C:mitochondrial matrix"/>
    <property type="evidence" value="ECO:0007669"/>
    <property type="project" value="UniProtKB-SubCell"/>
</dbReference>
<dbReference type="EC" id="6.3.2.17" evidence="17"/>
<dbReference type="PIRSF" id="PIRSF038895">
    <property type="entry name" value="FPGS"/>
    <property type="match status" value="1"/>
</dbReference>
<evidence type="ECO:0000256" key="12">
    <source>
        <dbReference type="ARBA" id="ARBA00022840"/>
    </source>
</evidence>
<dbReference type="GO" id="GO:0006730">
    <property type="term" value="P:one-carbon metabolic process"/>
    <property type="evidence" value="ECO:0007669"/>
    <property type="project" value="UniProtKB-KW"/>
</dbReference>
<evidence type="ECO:0000256" key="17">
    <source>
        <dbReference type="PIRNR" id="PIRNR038895"/>
    </source>
</evidence>
<sequence length="560" mass="61834">MRELVSLPSHLLSLSCRRWCPCPTDRRRTPTPCSRRWSWCSQTAHVLPREMSPPNCSSPLSTGRGRSFEDAVAALNSLQSNVEYLKSVKNKPVATQEDKFSFSKQCAEMVGVGPNELSNLSVIHVAGTKGKGSTSAYCESILRHNGYRTGFFSSPHLVSVRERICINGKPLSPHKFSKYFWRIYDPLQEKKDPECGMPAYFAFLTLMAFRVFLEEQVEVAVIEVGIGGEYDTTNILQNTSVVGVTSLGIDHTALLGNTLSSISWQKAGIFKPSAVGYTVSGQSPEALRVLGERSVERKCPLAIAPSLGQYTWPDAESKQTVHSFLPTQQLNVSLALQLTNAWMMRNGRSISDFKVSAPSLCLEEAPPFTVSRKTAEGILKCRWPGRIQILNSDCGHIKYFLDGAHTVESMLSCVEWYMKNRPSSPTVRHALLLNMTGDRDRLQIIEPLFPCKFDKVVFCPNIVHSPAPQAELSNFQLSQNSQLKQSQNLCELWISGRDQQSGNGGRGCSVPETSLKSCVNEALSELGNVDGEWSVLVTGSLHLVGAVLSVLDPNLEKSMS</sequence>
<dbReference type="InterPro" id="IPR023600">
    <property type="entry name" value="Folylpolyglutamate_synth_euk"/>
</dbReference>
<dbReference type="PROSITE" id="PS01012">
    <property type="entry name" value="FOLYLPOLYGLU_SYNT_2"/>
    <property type="match status" value="1"/>
</dbReference>
<organism evidence="20 21">
    <name type="scientific">Megalurothrips usitatus</name>
    <name type="common">bean blossom thrips</name>
    <dbReference type="NCBI Taxonomy" id="439358"/>
    <lineage>
        <taxon>Eukaryota</taxon>
        <taxon>Metazoa</taxon>
        <taxon>Ecdysozoa</taxon>
        <taxon>Arthropoda</taxon>
        <taxon>Hexapoda</taxon>
        <taxon>Insecta</taxon>
        <taxon>Pterygota</taxon>
        <taxon>Neoptera</taxon>
        <taxon>Paraneoptera</taxon>
        <taxon>Thysanoptera</taxon>
        <taxon>Terebrantia</taxon>
        <taxon>Thripoidea</taxon>
        <taxon>Thripidae</taxon>
        <taxon>Megalurothrips</taxon>
    </lineage>
</organism>
<feature type="binding site" evidence="18">
    <location>
        <position position="402"/>
    </location>
    <ligand>
        <name>ATP</name>
        <dbReference type="ChEBI" id="CHEBI:30616"/>
    </ligand>
</feature>
<dbReference type="PANTHER" id="PTHR11136">
    <property type="entry name" value="FOLYLPOLYGLUTAMATE SYNTHASE-RELATED"/>
    <property type="match status" value="1"/>
</dbReference>
<dbReference type="InterPro" id="IPR036565">
    <property type="entry name" value="Mur-like_cat_sf"/>
</dbReference>
<gene>
    <name evidence="20" type="ORF">ONE63_003732</name>
</gene>
<keyword evidence="21" id="KW-1185">Reference proteome</keyword>
<evidence type="ECO:0000256" key="9">
    <source>
        <dbReference type="ARBA" id="ARBA00022723"/>
    </source>
</evidence>
<evidence type="ECO:0000256" key="4">
    <source>
        <dbReference type="ARBA" id="ARBA00005150"/>
    </source>
</evidence>
<dbReference type="PROSITE" id="PS51257">
    <property type="entry name" value="PROKAR_LIPOPROTEIN"/>
    <property type="match status" value="1"/>
</dbReference>
<keyword evidence="14" id="KW-0496">Mitochondrion</keyword>
<dbReference type="SUPFAM" id="SSF53623">
    <property type="entry name" value="MurD-like peptide ligases, catalytic domain"/>
    <property type="match status" value="1"/>
</dbReference>
<keyword evidence="8 17" id="KW-0436">Ligase</keyword>
<comment type="function">
    <text evidence="17">Catalyzes conversion of folates to polyglutamate derivatives allowing concentration of folate compounds in the cell and the intracellular retention of these cofactors, which are important substrates for most of the folate-dependent enzymes that are involved in one-carbon transfer reactions involved in purine, pyrimidine and amino acid synthesis.</text>
</comment>
<keyword evidence="13 19" id="KW-0460">Magnesium</keyword>
<comment type="subcellular location">
    <subcellularLocation>
        <location evidence="3">Cytoplasm</location>
    </subcellularLocation>
    <subcellularLocation>
        <location evidence="1">Mitochondrion inner membrane</location>
    </subcellularLocation>
    <subcellularLocation>
        <location evidence="2">Mitochondrion matrix</location>
    </subcellularLocation>
</comment>
<evidence type="ECO:0000256" key="1">
    <source>
        <dbReference type="ARBA" id="ARBA00004273"/>
    </source>
</evidence>
<comment type="similarity">
    <text evidence="5 17">Belongs to the folylpolyglutamate synthase family.</text>
</comment>
<dbReference type="SUPFAM" id="SSF53244">
    <property type="entry name" value="MurD-like peptide ligases, peptide-binding domain"/>
    <property type="match status" value="1"/>
</dbReference>
<dbReference type="Gene3D" id="3.40.1190.10">
    <property type="entry name" value="Mur-like, catalytic domain"/>
    <property type="match status" value="1"/>
</dbReference>
<evidence type="ECO:0000256" key="13">
    <source>
        <dbReference type="ARBA" id="ARBA00022842"/>
    </source>
</evidence>
<evidence type="ECO:0000256" key="11">
    <source>
        <dbReference type="ARBA" id="ARBA00022792"/>
    </source>
</evidence>
<dbReference type="Gene3D" id="3.90.190.20">
    <property type="entry name" value="Mur ligase, C-terminal domain"/>
    <property type="match status" value="1"/>
</dbReference>
<evidence type="ECO:0000256" key="10">
    <source>
        <dbReference type="ARBA" id="ARBA00022741"/>
    </source>
</evidence>
<dbReference type="NCBIfam" id="TIGR01499">
    <property type="entry name" value="folC"/>
    <property type="match status" value="1"/>
</dbReference>
<comment type="catalytic activity">
    <reaction evidence="16 17">
        <text>(6S)-5,6,7,8-tetrahydrofolyl-(gamma-L-Glu)(n) + L-glutamate + ATP = (6S)-5,6,7,8-tetrahydrofolyl-(gamma-L-Glu)(n+1) + ADP + phosphate + H(+)</text>
        <dbReference type="Rhea" id="RHEA:10580"/>
        <dbReference type="Rhea" id="RHEA-COMP:14738"/>
        <dbReference type="Rhea" id="RHEA-COMP:14740"/>
        <dbReference type="ChEBI" id="CHEBI:15378"/>
        <dbReference type="ChEBI" id="CHEBI:29985"/>
        <dbReference type="ChEBI" id="CHEBI:30616"/>
        <dbReference type="ChEBI" id="CHEBI:43474"/>
        <dbReference type="ChEBI" id="CHEBI:141005"/>
        <dbReference type="ChEBI" id="CHEBI:456216"/>
        <dbReference type="EC" id="6.3.2.17"/>
    </reaction>
</comment>
<evidence type="ECO:0000256" key="15">
    <source>
        <dbReference type="ARBA" id="ARBA00023136"/>
    </source>
</evidence>
<name>A0AAV7X6Z7_9NEOP</name>
<keyword evidence="15" id="KW-0472">Membrane</keyword>
<evidence type="ECO:0000256" key="14">
    <source>
        <dbReference type="ARBA" id="ARBA00023128"/>
    </source>
</evidence>
<accession>A0AAV7X6Z7</accession>
<feature type="binding site" evidence="19">
    <location>
        <position position="223"/>
    </location>
    <ligand>
        <name>Mg(2+)</name>
        <dbReference type="ChEBI" id="CHEBI:18420"/>
        <label>1</label>
    </ligand>
</feature>
<evidence type="ECO:0000256" key="16">
    <source>
        <dbReference type="ARBA" id="ARBA00047493"/>
    </source>
</evidence>
<dbReference type="InterPro" id="IPR001645">
    <property type="entry name" value="Folylpolyglutamate_synth"/>
</dbReference>
<proteinExistence type="inferred from homology"/>
<dbReference type="GO" id="GO:0005524">
    <property type="term" value="F:ATP binding"/>
    <property type="evidence" value="ECO:0007669"/>
    <property type="project" value="UniProtKB-KW"/>
</dbReference>
<protein>
    <recommendedName>
        <fullName evidence="17">Folylpolyglutamate synthase</fullName>
        <ecNumber evidence="17">6.3.2.17</ecNumber>
    </recommendedName>
    <alternativeName>
        <fullName evidence="17">Folylpoly-gamma-glutamate synthetase</fullName>
    </alternativeName>
    <alternativeName>
        <fullName evidence="17">Tetrahydrofolylpolyglutamate synthase</fullName>
    </alternativeName>
</protein>
<feature type="binding site" evidence="18">
    <location>
        <position position="386"/>
    </location>
    <ligand>
        <name>ATP</name>
        <dbReference type="ChEBI" id="CHEBI:30616"/>
    </ligand>
</feature>
<evidence type="ECO:0000256" key="7">
    <source>
        <dbReference type="ARBA" id="ARBA00022563"/>
    </source>
</evidence>
<keyword evidence="11" id="KW-0999">Mitochondrion inner membrane</keyword>
<evidence type="ECO:0000256" key="8">
    <source>
        <dbReference type="ARBA" id="ARBA00022598"/>
    </source>
</evidence>
<evidence type="ECO:0000256" key="3">
    <source>
        <dbReference type="ARBA" id="ARBA00004496"/>
    </source>
</evidence>
<dbReference type="InterPro" id="IPR036615">
    <property type="entry name" value="Mur_ligase_C_dom_sf"/>
</dbReference>
<evidence type="ECO:0000256" key="18">
    <source>
        <dbReference type="PIRSR" id="PIRSR038895-1"/>
    </source>
</evidence>
<comment type="pathway">
    <text evidence="4 17">Cofactor biosynthesis; tetrahydrofolylpolyglutamate biosynthesis.</text>
</comment>
<dbReference type="GO" id="GO:0005829">
    <property type="term" value="C:cytosol"/>
    <property type="evidence" value="ECO:0007669"/>
    <property type="project" value="TreeGrafter"/>
</dbReference>
<evidence type="ECO:0000256" key="19">
    <source>
        <dbReference type="PIRSR" id="PIRSR038895-2"/>
    </source>
</evidence>